<feature type="domain" description="Helitron helicase-like" evidence="1">
    <location>
        <begin position="18"/>
        <end position="97"/>
    </location>
</feature>
<name>A0A4Y2JNZ6_ARAVE</name>
<reference evidence="2 3" key="1">
    <citation type="journal article" date="2019" name="Sci. Rep.">
        <title>Orb-weaving spider Araneus ventricosus genome elucidates the spidroin gene catalogue.</title>
        <authorList>
            <person name="Kono N."/>
            <person name="Nakamura H."/>
            <person name="Ohtoshi R."/>
            <person name="Moran D.A.P."/>
            <person name="Shinohara A."/>
            <person name="Yoshida Y."/>
            <person name="Fujiwara M."/>
            <person name="Mori M."/>
            <person name="Tomita M."/>
            <person name="Arakawa K."/>
        </authorList>
    </citation>
    <scope>NUCLEOTIDE SEQUENCE [LARGE SCALE GENOMIC DNA]</scope>
</reference>
<dbReference type="InterPro" id="IPR025476">
    <property type="entry name" value="Helitron_helicase-like"/>
</dbReference>
<sequence>MSTKKISAMDDYAISRMFRKTNLNIILRCMEILYQFVVDMHAKIESERLRFLRLNQKKLRVENYIRLRDAINSGGTLNELGITPIFQSSFTGSPRANSGRIDIC</sequence>
<dbReference type="AlphaFoldDB" id="A0A4Y2JNZ6"/>
<protein>
    <recommendedName>
        <fullName evidence="1">Helitron helicase-like domain-containing protein</fullName>
    </recommendedName>
</protein>
<evidence type="ECO:0000259" key="1">
    <source>
        <dbReference type="Pfam" id="PF14214"/>
    </source>
</evidence>
<evidence type="ECO:0000313" key="3">
    <source>
        <dbReference type="Proteomes" id="UP000499080"/>
    </source>
</evidence>
<gene>
    <name evidence="2" type="ORF">AVEN_49819_1</name>
</gene>
<dbReference type="EMBL" id="BGPR01003657">
    <property type="protein sequence ID" value="GBM90856.1"/>
    <property type="molecule type" value="Genomic_DNA"/>
</dbReference>
<dbReference type="Pfam" id="PF14214">
    <property type="entry name" value="Helitron_like_N"/>
    <property type="match status" value="1"/>
</dbReference>
<proteinExistence type="predicted"/>
<dbReference type="OrthoDB" id="1728974at2759"/>
<organism evidence="2 3">
    <name type="scientific">Araneus ventricosus</name>
    <name type="common">Orbweaver spider</name>
    <name type="synonym">Epeira ventricosa</name>
    <dbReference type="NCBI Taxonomy" id="182803"/>
    <lineage>
        <taxon>Eukaryota</taxon>
        <taxon>Metazoa</taxon>
        <taxon>Ecdysozoa</taxon>
        <taxon>Arthropoda</taxon>
        <taxon>Chelicerata</taxon>
        <taxon>Arachnida</taxon>
        <taxon>Araneae</taxon>
        <taxon>Araneomorphae</taxon>
        <taxon>Entelegynae</taxon>
        <taxon>Araneoidea</taxon>
        <taxon>Araneidae</taxon>
        <taxon>Araneus</taxon>
    </lineage>
</organism>
<accession>A0A4Y2JNZ6</accession>
<evidence type="ECO:0000313" key="2">
    <source>
        <dbReference type="EMBL" id="GBM90856.1"/>
    </source>
</evidence>
<comment type="caution">
    <text evidence="2">The sequence shown here is derived from an EMBL/GenBank/DDBJ whole genome shotgun (WGS) entry which is preliminary data.</text>
</comment>
<keyword evidence="3" id="KW-1185">Reference proteome</keyword>
<dbReference type="Proteomes" id="UP000499080">
    <property type="component" value="Unassembled WGS sequence"/>
</dbReference>